<dbReference type="RefSeq" id="WP_295368502.1">
    <property type="nucleotide sequence ID" value="NZ_DYUC01000086.1"/>
</dbReference>
<keyword evidence="6 8" id="KW-0269">Exonuclease</keyword>
<dbReference type="HAMAP" id="MF_01895">
    <property type="entry name" value="RNase_R"/>
    <property type="match status" value="1"/>
</dbReference>
<evidence type="ECO:0000313" key="11">
    <source>
        <dbReference type="EMBL" id="HJG87088.1"/>
    </source>
</evidence>
<dbReference type="Gene3D" id="2.40.50.140">
    <property type="entry name" value="Nucleic acid-binding proteins"/>
    <property type="match status" value="2"/>
</dbReference>
<proteinExistence type="inferred from homology"/>
<evidence type="ECO:0000256" key="4">
    <source>
        <dbReference type="ARBA" id="ARBA00022722"/>
    </source>
</evidence>
<evidence type="ECO:0000256" key="6">
    <source>
        <dbReference type="ARBA" id="ARBA00022839"/>
    </source>
</evidence>
<keyword evidence="5 8" id="KW-0378">Hydrolase</keyword>
<dbReference type="InterPro" id="IPR040476">
    <property type="entry name" value="CSD2"/>
</dbReference>
<dbReference type="GO" id="GO:0005829">
    <property type="term" value="C:cytosol"/>
    <property type="evidence" value="ECO:0007669"/>
    <property type="project" value="TreeGrafter"/>
</dbReference>
<feature type="region of interest" description="Disordered" evidence="9">
    <location>
        <begin position="1"/>
        <end position="20"/>
    </location>
</feature>
<dbReference type="PANTHER" id="PTHR23355:SF9">
    <property type="entry name" value="DIS3-LIKE EXONUCLEASE 2"/>
    <property type="match status" value="1"/>
</dbReference>
<dbReference type="InterPro" id="IPR012340">
    <property type="entry name" value="NA-bd_OB-fold"/>
</dbReference>
<dbReference type="SUPFAM" id="SSF50249">
    <property type="entry name" value="Nucleic acid-binding proteins"/>
    <property type="match status" value="4"/>
</dbReference>
<dbReference type="EC" id="3.1.13.1" evidence="8"/>
<reference evidence="11" key="2">
    <citation type="submission" date="2021-09" db="EMBL/GenBank/DDBJ databases">
        <authorList>
            <person name="Gilroy R."/>
        </authorList>
    </citation>
    <scope>NUCLEOTIDE SEQUENCE</scope>
    <source>
        <strain evidence="11">CHK179-5677</strain>
    </source>
</reference>
<organism evidence="11 12">
    <name type="scientific">Pseudoflavonifractor capillosus</name>
    <dbReference type="NCBI Taxonomy" id="106588"/>
    <lineage>
        <taxon>Bacteria</taxon>
        <taxon>Bacillati</taxon>
        <taxon>Bacillota</taxon>
        <taxon>Clostridia</taxon>
        <taxon>Eubacteriales</taxon>
        <taxon>Oscillospiraceae</taxon>
        <taxon>Pseudoflavonifractor</taxon>
    </lineage>
</organism>
<name>A0A921MM50_9FIRM</name>
<dbReference type="NCBIfam" id="TIGR00358">
    <property type="entry name" value="3_prime_RNase"/>
    <property type="match status" value="1"/>
</dbReference>
<dbReference type="Pfam" id="PF00773">
    <property type="entry name" value="RNB"/>
    <property type="match status" value="1"/>
</dbReference>
<evidence type="ECO:0000256" key="8">
    <source>
        <dbReference type="HAMAP-Rule" id="MF_01895"/>
    </source>
</evidence>
<dbReference type="AlphaFoldDB" id="A0A921MM50"/>
<comment type="similarity">
    <text evidence="8">Belongs to the RNR ribonuclease family. RNase R subfamily.</text>
</comment>
<evidence type="ECO:0000256" key="2">
    <source>
        <dbReference type="ARBA" id="ARBA00004496"/>
    </source>
</evidence>
<gene>
    <name evidence="8 11" type="primary">rnr</name>
    <name evidence="11" type="ORF">K8V01_08720</name>
</gene>
<dbReference type="PROSITE" id="PS50126">
    <property type="entry name" value="S1"/>
    <property type="match status" value="1"/>
</dbReference>
<keyword evidence="4 8" id="KW-0540">Nuclease</keyword>
<dbReference type="InterPro" id="IPR011805">
    <property type="entry name" value="RNase_R"/>
</dbReference>
<keyword evidence="7 8" id="KW-0694">RNA-binding</keyword>
<dbReference type="SMART" id="SM00357">
    <property type="entry name" value="CSP"/>
    <property type="match status" value="1"/>
</dbReference>
<dbReference type="SMART" id="SM00955">
    <property type="entry name" value="RNB"/>
    <property type="match status" value="1"/>
</dbReference>
<dbReference type="GO" id="GO:0003723">
    <property type="term" value="F:RNA binding"/>
    <property type="evidence" value="ECO:0007669"/>
    <property type="project" value="UniProtKB-UniRule"/>
</dbReference>
<comment type="subcellular location">
    <subcellularLocation>
        <location evidence="2 8">Cytoplasm</location>
    </subcellularLocation>
</comment>
<dbReference type="Pfam" id="PF08206">
    <property type="entry name" value="OB_RNB"/>
    <property type="match status" value="1"/>
</dbReference>
<evidence type="ECO:0000313" key="12">
    <source>
        <dbReference type="Proteomes" id="UP000760668"/>
    </source>
</evidence>
<keyword evidence="3 8" id="KW-0963">Cytoplasm</keyword>
<reference evidence="11" key="1">
    <citation type="journal article" date="2021" name="PeerJ">
        <title>Extensive microbial diversity within the chicken gut microbiome revealed by metagenomics and culture.</title>
        <authorList>
            <person name="Gilroy R."/>
            <person name="Ravi A."/>
            <person name="Getino M."/>
            <person name="Pursley I."/>
            <person name="Horton D.L."/>
            <person name="Alikhan N.F."/>
            <person name="Baker D."/>
            <person name="Gharbi K."/>
            <person name="Hall N."/>
            <person name="Watson M."/>
            <person name="Adriaenssens E.M."/>
            <person name="Foster-Nyarko E."/>
            <person name="Jarju S."/>
            <person name="Secka A."/>
            <person name="Antonio M."/>
            <person name="Oren A."/>
            <person name="Chaudhuri R.R."/>
            <person name="La Ragione R."/>
            <person name="Hildebrand F."/>
            <person name="Pallen M.J."/>
        </authorList>
    </citation>
    <scope>NUCLEOTIDE SEQUENCE</scope>
    <source>
        <strain evidence="11">CHK179-5677</strain>
    </source>
</reference>
<evidence type="ECO:0000256" key="9">
    <source>
        <dbReference type="SAM" id="MobiDB-lite"/>
    </source>
</evidence>
<comment type="catalytic activity">
    <reaction evidence="1 8">
        <text>Exonucleolytic cleavage in the 3'- to 5'-direction to yield nucleoside 5'-phosphates.</text>
        <dbReference type="EC" id="3.1.13.1"/>
    </reaction>
</comment>
<sequence>MEEDRQKRRKRENMAKKKTEQIITGVFQGTSRGFGFLAPEDGKSREDDYFIPPRATGGAWDGDTVQAAPDPETPWEEGRRTAAVVRVLERANKFVTGTVEKLGRELWLRPDSDKLPGPIKISGKAKGVRTGEKAAVEMLGYGTAKTPPMGALRETFGPAGNRESSTAAILYHYEIDPEFPPAVLDAAAKAPREVEQSALAGRTDLRDRMVITIDGASSKDLDDAVSLERDGRGRWELGVHIADVSHYVQEKSPLDLEAWERGTSVYFADRVIPMLPVELSNGICSLNPGVDRLALSCFMTLAADGQEEDHTICKSVIRSTERMTYEDCNRLLAGEDPELEKRYAPILPMLRDMAVLARVLEKRRKLRGSLDLETSESYIVCDGNGTPVDVKVRKQGESEALIESFMLAANECVARHLFDRRKPAVYRVHEKPSQDKAEGLRTMLAPFGYTFREADSFVLQKILEDARGKPEAPIISTMVLRSLMKARYDVQNLGHFGLAAKYYCHFTSPIRRYPDLMVHRILTQVLSDEADPANVGKTMPWEKRMAAVAARAADQSSQREVAAQNAEREIEKLYMAEYMLAHVGETMAGAVSGVTKFGLFVMLPSGVEGLIPAEALPRDRYHLDDQRMALRGEHTGQVFSFGMPLTVVCAAADPGSGQITFHLSGVEPEDVPESAAPLRQDRRHPGPRASARRNGRHGSGGERRSRPPRHKPGRGGRKRG</sequence>
<dbReference type="InterPro" id="IPR004476">
    <property type="entry name" value="RNase_II/RNase_R"/>
</dbReference>
<dbReference type="NCBIfam" id="TIGR02063">
    <property type="entry name" value="RNase_R"/>
    <property type="match status" value="1"/>
</dbReference>
<protein>
    <recommendedName>
        <fullName evidence="8">Ribonuclease R</fullName>
        <shortName evidence="8">RNase R</shortName>
        <ecNumber evidence="8">3.1.13.1</ecNumber>
    </recommendedName>
</protein>
<comment type="function">
    <text evidence="8">3'-5' exoribonuclease that releases 5'-nucleoside monophosphates and is involved in maturation of structured RNAs.</text>
</comment>
<feature type="region of interest" description="Disordered" evidence="9">
    <location>
        <begin position="667"/>
        <end position="720"/>
    </location>
</feature>
<accession>A0A921MM50</accession>
<dbReference type="CDD" id="cd04471">
    <property type="entry name" value="S1_RNase_R"/>
    <property type="match status" value="1"/>
</dbReference>
<dbReference type="GO" id="GO:0008859">
    <property type="term" value="F:exoribonuclease II activity"/>
    <property type="evidence" value="ECO:0007669"/>
    <property type="project" value="UniProtKB-UniRule"/>
</dbReference>
<dbReference type="Pfam" id="PF17876">
    <property type="entry name" value="CSD2"/>
    <property type="match status" value="1"/>
</dbReference>
<feature type="domain" description="S1 motif" evidence="10">
    <location>
        <begin position="584"/>
        <end position="664"/>
    </location>
</feature>
<evidence type="ECO:0000256" key="3">
    <source>
        <dbReference type="ARBA" id="ARBA00022490"/>
    </source>
</evidence>
<feature type="compositionally biased region" description="Basic residues" evidence="9">
    <location>
        <begin position="685"/>
        <end position="696"/>
    </location>
</feature>
<evidence type="ECO:0000256" key="1">
    <source>
        <dbReference type="ARBA" id="ARBA00001849"/>
    </source>
</evidence>
<dbReference type="PANTHER" id="PTHR23355">
    <property type="entry name" value="RIBONUCLEASE"/>
    <property type="match status" value="1"/>
</dbReference>
<evidence type="ECO:0000256" key="7">
    <source>
        <dbReference type="ARBA" id="ARBA00022884"/>
    </source>
</evidence>
<dbReference type="Proteomes" id="UP000760668">
    <property type="component" value="Unassembled WGS sequence"/>
</dbReference>
<comment type="caution">
    <text evidence="11">The sequence shown here is derived from an EMBL/GenBank/DDBJ whole genome shotgun (WGS) entry which is preliminary data.</text>
</comment>
<dbReference type="SMART" id="SM00316">
    <property type="entry name" value="S1"/>
    <property type="match status" value="1"/>
</dbReference>
<dbReference type="InterPro" id="IPR003029">
    <property type="entry name" value="S1_domain"/>
</dbReference>
<dbReference type="GO" id="GO:0006402">
    <property type="term" value="P:mRNA catabolic process"/>
    <property type="evidence" value="ECO:0007669"/>
    <property type="project" value="TreeGrafter"/>
</dbReference>
<feature type="compositionally biased region" description="Basic residues" evidence="9">
    <location>
        <begin position="706"/>
        <end position="720"/>
    </location>
</feature>
<dbReference type="Pfam" id="PF00575">
    <property type="entry name" value="S1"/>
    <property type="match status" value="1"/>
</dbReference>
<dbReference type="EMBL" id="DYUC01000086">
    <property type="protein sequence ID" value="HJG87088.1"/>
    <property type="molecule type" value="Genomic_DNA"/>
</dbReference>
<dbReference type="InterPro" id="IPR001900">
    <property type="entry name" value="RNase_II/R"/>
</dbReference>
<dbReference type="InterPro" id="IPR013223">
    <property type="entry name" value="RNase_B_OB_dom"/>
</dbReference>
<dbReference type="InterPro" id="IPR050180">
    <property type="entry name" value="RNR_Ribonuclease"/>
</dbReference>
<feature type="region of interest" description="Disordered" evidence="9">
    <location>
        <begin position="53"/>
        <end position="78"/>
    </location>
</feature>
<evidence type="ECO:0000259" key="10">
    <source>
        <dbReference type="PROSITE" id="PS50126"/>
    </source>
</evidence>
<evidence type="ECO:0000256" key="5">
    <source>
        <dbReference type="ARBA" id="ARBA00022801"/>
    </source>
</evidence>
<dbReference type="InterPro" id="IPR011129">
    <property type="entry name" value="CSD"/>
</dbReference>